<feature type="domain" description="BAG" evidence="3">
    <location>
        <begin position="133"/>
        <end position="214"/>
    </location>
</feature>
<dbReference type="InterPro" id="IPR039773">
    <property type="entry name" value="BAG_chaperone_regulator"/>
</dbReference>
<organism evidence="4 5">
    <name type="scientific">Syncephalastrum racemosum</name>
    <name type="common">Filamentous fungus</name>
    <dbReference type="NCBI Taxonomy" id="13706"/>
    <lineage>
        <taxon>Eukaryota</taxon>
        <taxon>Fungi</taxon>
        <taxon>Fungi incertae sedis</taxon>
        <taxon>Mucoromycota</taxon>
        <taxon>Mucoromycotina</taxon>
        <taxon>Mucoromycetes</taxon>
        <taxon>Mucorales</taxon>
        <taxon>Syncephalastraceae</taxon>
        <taxon>Syncephalastrum</taxon>
    </lineage>
</organism>
<dbReference type="GO" id="GO:0005829">
    <property type="term" value="C:cytosol"/>
    <property type="evidence" value="ECO:0007669"/>
    <property type="project" value="TreeGrafter"/>
</dbReference>
<evidence type="ECO:0008006" key="6">
    <source>
        <dbReference type="Google" id="ProtNLM"/>
    </source>
</evidence>
<dbReference type="GO" id="GO:0000774">
    <property type="term" value="F:adenyl-nucleotide exchange factor activity"/>
    <property type="evidence" value="ECO:0007669"/>
    <property type="project" value="TreeGrafter"/>
</dbReference>
<dbReference type="CDD" id="cd17039">
    <property type="entry name" value="Ubl_ubiquitin_like"/>
    <property type="match status" value="1"/>
</dbReference>
<dbReference type="EMBL" id="MCGN01000006">
    <property type="protein sequence ID" value="ORY95488.1"/>
    <property type="molecule type" value="Genomic_DNA"/>
</dbReference>
<dbReference type="GO" id="GO:0051087">
    <property type="term" value="F:protein-folding chaperone binding"/>
    <property type="evidence" value="ECO:0007669"/>
    <property type="project" value="InterPro"/>
</dbReference>
<dbReference type="Pfam" id="PF00240">
    <property type="entry name" value="ubiquitin"/>
    <property type="match status" value="1"/>
</dbReference>
<proteinExistence type="predicted"/>
<evidence type="ECO:0000259" key="3">
    <source>
        <dbReference type="PROSITE" id="PS51035"/>
    </source>
</evidence>
<dbReference type="InterPro" id="IPR036533">
    <property type="entry name" value="BAG_dom_sf"/>
</dbReference>
<dbReference type="Pfam" id="PF02179">
    <property type="entry name" value="BAG"/>
    <property type="match status" value="1"/>
</dbReference>
<evidence type="ECO:0000256" key="1">
    <source>
        <dbReference type="ARBA" id="ARBA00023186"/>
    </source>
</evidence>
<dbReference type="PANTHER" id="PTHR12329:SF16">
    <property type="entry name" value="BAG FAMILY MOLECULAR CHAPERONE REGULATOR 1"/>
    <property type="match status" value="1"/>
</dbReference>
<dbReference type="Proteomes" id="UP000242180">
    <property type="component" value="Unassembled WGS sequence"/>
</dbReference>
<evidence type="ECO:0000259" key="2">
    <source>
        <dbReference type="PROSITE" id="PS50053"/>
    </source>
</evidence>
<evidence type="ECO:0000313" key="4">
    <source>
        <dbReference type="EMBL" id="ORY95488.1"/>
    </source>
</evidence>
<dbReference type="GO" id="GO:0016020">
    <property type="term" value="C:membrane"/>
    <property type="evidence" value="ECO:0007669"/>
    <property type="project" value="TreeGrafter"/>
</dbReference>
<dbReference type="PROSITE" id="PS50053">
    <property type="entry name" value="UBIQUITIN_2"/>
    <property type="match status" value="1"/>
</dbReference>
<comment type="caution">
    <text evidence="4">The sequence shown here is derived from an EMBL/GenBank/DDBJ whole genome shotgun (WGS) entry which is preliminary data.</text>
</comment>
<dbReference type="PANTHER" id="PTHR12329">
    <property type="entry name" value="BCL2-ASSOCIATED ATHANOGENE"/>
    <property type="match status" value="1"/>
</dbReference>
<dbReference type="InParanoid" id="A0A1X2HA21"/>
<reference evidence="4 5" key="1">
    <citation type="submission" date="2016-07" db="EMBL/GenBank/DDBJ databases">
        <title>Pervasive Adenine N6-methylation of Active Genes in Fungi.</title>
        <authorList>
            <consortium name="DOE Joint Genome Institute"/>
            <person name="Mondo S.J."/>
            <person name="Dannebaum R.O."/>
            <person name="Kuo R.C."/>
            <person name="Labutti K."/>
            <person name="Haridas S."/>
            <person name="Kuo A."/>
            <person name="Salamov A."/>
            <person name="Ahrendt S.R."/>
            <person name="Lipzen A."/>
            <person name="Sullivan W."/>
            <person name="Andreopoulos W.B."/>
            <person name="Clum A."/>
            <person name="Lindquist E."/>
            <person name="Daum C."/>
            <person name="Ramamoorthy G.K."/>
            <person name="Gryganskyi A."/>
            <person name="Culley D."/>
            <person name="Magnuson J.K."/>
            <person name="James T.Y."/>
            <person name="O'Malley M.A."/>
            <person name="Stajich J.E."/>
            <person name="Spatafora J.W."/>
            <person name="Visel A."/>
            <person name="Grigoriev I.V."/>
        </authorList>
    </citation>
    <scope>NUCLEOTIDE SEQUENCE [LARGE SCALE GENOMIC DNA]</scope>
    <source>
        <strain evidence="4 5">NRRL 2496</strain>
    </source>
</reference>
<dbReference type="SUPFAM" id="SSF54236">
    <property type="entry name" value="Ubiquitin-like"/>
    <property type="match status" value="1"/>
</dbReference>
<dbReference type="GO" id="GO:0050821">
    <property type="term" value="P:protein stabilization"/>
    <property type="evidence" value="ECO:0007669"/>
    <property type="project" value="TreeGrafter"/>
</dbReference>
<dbReference type="FunCoup" id="A0A1X2HA21">
    <property type="interactions" value="225"/>
</dbReference>
<name>A0A1X2HA21_SYNRA</name>
<keyword evidence="1" id="KW-0143">Chaperone</keyword>
<sequence length="227" mass="25664">MATLASFFGWRKPSKKERLSTIVLSWDKRYFDIAFQDFPNGLRHATVKDLKQKAKEVTGVPIATMRLKVSGAFLKDDTAVLTSCGVHPGSLVELLGQKVDTAMVQKETASGNPEEYGLVRRIAEVVEPLQAQFIAEIDSFVAMVQQYKQVDAPLTDTDKKRLQDSGIYLSEKLMQALIKLDGVECPFEFETARQRRREGVRYVQRLLDRVDEARAIAKDLCRSHTKI</sequence>
<dbReference type="STRING" id="13706.A0A1X2HA21"/>
<dbReference type="GO" id="GO:0005634">
    <property type="term" value="C:nucleus"/>
    <property type="evidence" value="ECO:0007669"/>
    <property type="project" value="TreeGrafter"/>
</dbReference>
<accession>A0A1X2HA21</accession>
<gene>
    <name evidence="4" type="ORF">BCR43DRAFT_564371</name>
</gene>
<dbReference type="InterPro" id="IPR000626">
    <property type="entry name" value="Ubiquitin-like_dom"/>
</dbReference>
<dbReference type="InterPro" id="IPR003103">
    <property type="entry name" value="BAG_domain"/>
</dbReference>
<dbReference type="OrthoDB" id="417450at2759"/>
<dbReference type="Gene3D" id="3.10.20.90">
    <property type="entry name" value="Phosphatidylinositol 3-kinase Catalytic Subunit, Chain A, domain 1"/>
    <property type="match status" value="1"/>
</dbReference>
<feature type="domain" description="Ubiquitin-like" evidence="2">
    <location>
        <begin position="46"/>
        <end position="101"/>
    </location>
</feature>
<dbReference type="SMART" id="SM00264">
    <property type="entry name" value="BAG"/>
    <property type="match status" value="1"/>
</dbReference>
<evidence type="ECO:0000313" key="5">
    <source>
        <dbReference type="Proteomes" id="UP000242180"/>
    </source>
</evidence>
<dbReference type="PROSITE" id="PS51035">
    <property type="entry name" value="BAG"/>
    <property type="match status" value="1"/>
</dbReference>
<dbReference type="Gene3D" id="1.20.58.120">
    <property type="entry name" value="BAG domain"/>
    <property type="match status" value="1"/>
</dbReference>
<dbReference type="AlphaFoldDB" id="A0A1X2HA21"/>
<dbReference type="InterPro" id="IPR029071">
    <property type="entry name" value="Ubiquitin-like_domsf"/>
</dbReference>
<protein>
    <recommendedName>
        <fullName evidence="6">BAG domain-containing protein</fullName>
    </recommendedName>
</protein>
<dbReference type="SUPFAM" id="SSF63491">
    <property type="entry name" value="BAG domain"/>
    <property type="match status" value="1"/>
</dbReference>
<keyword evidence="5" id="KW-1185">Reference proteome</keyword>
<dbReference type="OMA" id="MVRIAKI"/>